<comment type="caution">
    <text evidence="1">The sequence shown here is derived from an EMBL/GenBank/DDBJ whole genome shotgun (WGS) entry which is preliminary data.</text>
</comment>
<proteinExistence type="predicted"/>
<reference evidence="1" key="1">
    <citation type="journal article" date="2021" name="New Phytol.">
        <title>Evolutionary innovations through gain and loss of genes in the ectomycorrhizal Boletales.</title>
        <authorList>
            <person name="Wu G."/>
            <person name="Miyauchi S."/>
            <person name="Morin E."/>
            <person name="Kuo A."/>
            <person name="Drula E."/>
            <person name="Varga T."/>
            <person name="Kohler A."/>
            <person name="Feng B."/>
            <person name="Cao Y."/>
            <person name="Lipzen A."/>
            <person name="Daum C."/>
            <person name="Hundley H."/>
            <person name="Pangilinan J."/>
            <person name="Johnson J."/>
            <person name="Barry K."/>
            <person name="LaButti K."/>
            <person name="Ng V."/>
            <person name="Ahrendt S."/>
            <person name="Min B."/>
            <person name="Choi I.G."/>
            <person name="Park H."/>
            <person name="Plett J.M."/>
            <person name="Magnuson J."/>
            <person name="Spatafora J.W."/>
            <person name="Nagy L.G."/>
            <person name="Henrissat B."/>
            <person name="Grigoriev I.V."/>
            <person name="Yang Z.L."/>
            <person name="Xu J."/>
            <person name="Martin F.M."/>
        </authorList>
    </citation>
    <scope>NUCLEOTIDE SEQUENCE</scope>
    <source>
        <strain evidence="1">ATCC 28755</strain>
    </source>
</reference>
<keyword evidence="2" id="KW-1185">Reference proteome</keyword>
<organism evidence="1 2">
    <name type="scientific">Hygrophoropsis aurantiaca</name>
    <dbReference type="NCBI Taxonomy" id="72124"/>
    <lineage>
        <taxon>Eukaryota</taxon>
        <taxon>Fungi</taxon>
        <taxon>Dikarya</taxon>
        <taxon>Basidiomycota</taxon>
        <taxon>Agaricomycotina</taxon>
        <taxon>Agaricomycetes</taxon>
        <taxon>Agaricomycetidae</taxon>
        <taxon>Boletales</taxon>
        <taxon>Coniophorineae</taxon>
        <taxon>Hygrophoropsidaceae</taxon>
        <taxon>Hygrophoropsis</taxon>
    </lineage>
</organism>
<evidence type="ECO:0000313" key="2">
    <source>
        <dbReference type="Proteomes" id="UP000790377"/>
    </source>
</evidence>
<dbReference type="Proteomes" id="UP000790377">
    <property type="component" value="Unassembled WGS sequence"/>
</dbReference>
<name>A0ACB7ZXJ8_9AGAM</name>
<gene>
    <name evidence="1" type="ORF">BJ138DRAFT_1227753</name>
</gene>
<sequence>MPHGLDDNLSQRKHQNNRCRKMKDSGWKACVWVAAAQALAGSEVQSGGAAKKAKGCSDHWSLLKNNCLIVQKLHGLSGFGWDDSRCLVVAPADVWERYIKDHSDAE</sequence>
<dbReference type="EMBL" id="MU268142">
    <property type="protein sequence ID" value="KAH7905686.1"/>
    <property type="molecule type" value="Genomic_DNA"/>
</dbReference>
<evidence type="ECO:0000313" key="1">
    <source>
        <dbReference type="EMBL" id="KAH7905686.1"/>
    </source>
</evidence>
<feature type="non-terminal residue" evidence="1">
    <location>
        <position position="106"/>
    </location>
</feature>
<accession>A0ACB7ZXJ8</accession>
<protein>
    <submittedName>
        <fullName evidence="1">Uncharacterized protein</fullName>
    </submittedName>
</protein>